<dbReference type="EMBL" id="UYJE01007829">
    <property type="protein sequence ID" value="VDI58330.1"/>
    <property type="molecule type" value="Genomic_DNA"/>
</dbReference>
<dbReference type="OrthoDB" id="6156311at2759"/>
<sequence>MKKMKDWVPGTNSEELCRLEKGRSLASYNQLQLCTEFERLTGESATDILSIVRIIWSEEALRQLVHLTIDHANLIVMPQGQAPQGQALQDKPQVPKAQDKEKEETDVVFIGAHLEQDYRQVCQVCYMLFTLTLYYTTANILYDAPPAEAPDLDLDIQYGKTDEPMDSLGQASGGDSSELDEPMDSPGQASGGDSESSYASSTEL</sequence>
<dbReference type="Proteomes" id="UP000596742">
    <property type="component" value="Unassembled WGS sequence"/>
</dbReference>
<evidence type="ECO:0000256" key="1">
    <source>
        <dbReference type="SAM" id="MobiDB-lite"/>
    </source>
</evidence>
<evidence type="ECO:0000313" key="2">
    <source>
        <dbReference type="EMBL" id="VDI58330.1"/>
    </source>
</evidence>
<feature type="non-terminal residue" evidence="2">
    <location>
        <position position="1"/>
    </location>
</feature>
<protein>
    <submittedName>
        <fullName evidence="2">Uncharacterized protein</fullName>
    </submittedName>
</protein>
<dbReference type="AlphaFoldDB" id="A0A8B6G413"/>
<comment type="caution">
    <text evidence="2">The sequence shown here is derived from an EMBL/GenBank/DDBJ whole genome shotgun (WGS) entry which is preliminary data.</text>
</comment>
<gene>
    <name evidence="2" type="ORF">MGAL_10B039207</name>
</gene>
<proteinExistence type="predicted"/>
<name>A0A8B6G413_MYTGA</name>
<feature type="compositionally biased region" description="Low complexity" evidence="1">
    <location>
        <begin position="191"/>
        <end position="204"/>
    </location>
</feature>
<feature type="region of interest" description="Disordered" evidence="1">
    <location>
        <begin position="157"/>
        <end position="204"/>
    </location>
</feature>
<evidence type="ECO:0000313" key="3">
    <source>
        <dbReference type="Proteomes" id="UP000596742"/>
    </source>
</evidence>
<organism evidence="2 3">
    <name type="scientific">Mytilus galloprovincialis</name>
    <name type="common">Mediterranean mussel</name>
    <dbReference type="NCBI Taxonomy" id="29158"/>
    <lineage>
        <taxon>Eukaryota</taxon>
        <taxon>Metazoa</taxon>
        <taxon>Spiralia</taxon>
        <taxon>Lophotrochozoa</taxon>
        <taxon>Mollusca</taxon>
        <taxon>Bivalvia</taxon>
        <taxon>Autobranchia</taxon>
        <taxon>Pteriomorphia</taxon>
        <taxon>Mytilida</taxon>
        <taxon>Mytiloidea</taxon>
        <taxon>Mytilidae</taxon>
        <taxon>Mytilinae</taxon>
        <taxon>Mytilus</taxon>
    </lineage>
</organism>
<reference evidence="2" key="1">
    <citation type="submission" date="2018-11" db="EMBL/GenBank/DDBJ databases">
        <authorList>
            <person name="Alioto T."/>
            <person name="Alioto T."/>
        </authorList>
    </citation>
    <scope>NUCLEOTIDE SEQUENCE</scope>
</reference>
<keyword evidence="3" id="KW-1185">Reference proteome</keyword>
<accession>A0A8B6G413</accession>